<dbReference type="PANTHER" id="PTHR24020:SF84">
    <property type="entry name" value="VWFA DOMAIN-CONTAINING PROTEIN"/>
    <property type="match status" value="1"/>
</dbReference>
<evidence type="ECO:0000313" key="4">
    <source>
        <dbReference type="Proteomes" id="UP000050761"/>
    </source>
</evidence>
<keyword evidence="1" id="KW-0732">Signal</keyword>
<organism evidence="3">
    <name type="scientific">Heligmosomoides polygyrus</name>
    <name type="common">Parasitic roundworm</name>
    <dbReference type="NCBI Taxonomy" id="6339"/>
    <lineage>
        <taxon>Eukaryota</taxon>
        <taxon>Metazoa</taxon>
        <taxon>Ecdysozoa</taxon>
        <taxon>Nematoda</taxon>
        <taxon>Chromadorea</taxon>
        <taxon>Rhabditida</taxon>
        <taxon>Rhabditina</taxon>
        <taxon>Rhabditomorpha</taxon>
        <taxon>Strongyloidea</taxon>
        <taxon>Heligmosomidae</taxon>
        <taxon>Heligmosomoides</taxon>
    </lineage>
</organism>
<dbReference type="OrthoDB" id="6132182at2759"/>
<gene>
    <name evidence="3" type="ORF">HPBE_LOCUS13329</name>
</gene>
<proteinExistence type="predicted"/>
<dbReference type="InterPro" id="IPR036465">
    <property type="entry name" value="vWFA_dom_sf"/>
</dbReference>
<feature type="domain" description="VWFA" evidence="2">
    <location>
        <begin position="33"/>
        <end position="166"/>
    </location>
</feature>
<dbReference type="Gene3D" id="3.40.50.410">
    <property type="entry name" value="von Willebrand factor, type A domain"/>
    <property type="match status" value="1"/>
</dbReference>
<dbReference type="AlphaFoldDB" id="A0A3P7Z322"/>
<feature type="chain" id="PRO_5044596554" evidence="1">
    <location>
        <begin position="21"/>
        <end position="204"/>
    </location>
</feature>
<evidence type="ECO:0000313" key="5">
    <source>
        <dbReference type="WBParaSite" id="HPBE_0001332801-mRNA-1"/>
    </source>
</evidence>
<dbReference type="SUPFAM" id="SSF53300">
    <property type="entry name" value="vWA-like"/>
    <property type="match status" value="1"/>
</dbReference>
<dbReference type="PANTHER" id="PTHR24020">
    <property type="entry name" value="COLLAGEN ALPHA"/>
    <property type="match status" value="1"/>
</dbReference>
<evidence type="ECO:0000259" key="2">
    <source>
        <dbReference type="PROSITE" id="PS50234"/>
    </source>
</evidence>
<feature type="signal peptide" evidence="1">
    <location>
        <begin position="1"/>
        <end position="20"/>
    </location>
</feature>
<dbReference type="EMBL" id="UZAH01027870">
    <property type="protein sequence ID" value="VDO95746.1"/>
    <property type="molecule type" value="Genomic_DNA"/>
</dbReference>
<dbReference type="InterPro" id="IPR050525">
    <property type="entry name" value="ECM_Assembly_Org"/>
</dbReference>
<sequence length="204" mass="23059">MKHWAKFVCFLLAFVQTVVAQPGDDEICAPVIDMAFVLDTSGSIDEIHNEQVRWIVALANAMPINKDAVRISTTQYASYPLTEFSLDTYHDKDDVVRHLRKMSFQSGVTRTGAALRSAEDQLFNEDTGARRCVIDVSQGVFGFKRRVADITQRASGLRRHLADSIQQESGFRTGVADVAQTAFRLRSHLTDFFDRFRRRVTDVV</sequence>
<name>A0A3P7Z322_HELPZ</name>
<dbReference type="SMART" id="SM00327">
    <property type="entry name" value="VWA"/>
    <property type="match status" value="1"/>
</dbReference>
<dbReference type="Proteomes" id="UP000050761">
    <property type="component" value="Unassembled WGS sequence"/>
</dbReference>
<protein>
    <submittedName>
        <fullName evidence="5">VWFA domain-containing protein</fullName>
    </submittedName>
</protein>
<evidence type="ECO:0000256" key="1">
    <source>
        <dbReference type="SAM" id="SignalP"/>
    </source>
</evidence>
<dbReference type="InterPro" id="IPR002035">
    <property type="entry name" value="VWF_A"/>
</dbReference>
<dbReference type="WBParaSite" id="HPBE_0001332801-mRNA-1">
    <property type="protein sequence ID" value="HPBE_0001332801-mRNA-1"/>
    <property type="gene ID" value="HPBE_0001332801"/>
</dbReference>
<reference evidence="5" key="2">
    <citation type="submission" date="2019-09" db="UniProtKB">
        <authorList>
            <consortium name="WormBaseParasite"/>
        </authorList>
    </citation>
    <scope>IDENTIFICATION</scope>
</reference>
<evidence type="ECO:0000313" key="3">
    <source>
        <dbReference type="EMBL" id="VDO95746.1"/>
    </source>
</evidence>
<accession>A0A3P7Z322</accession>
<reference evidence="3 4" key="1">
    <citation type="submission" date="2018-11" db="EMBL/GenBank/DDBJ databases">
        <authorList>
            <consortium name="Pathogen Informatics"/>
        </authorList>
    </citation>
    <scope>NUCLEOTIDE SEQUENCE [LARGE SCALE GENOMIC DNA]</scope>
</reference>
<dbReference type="PROSITE" id="PS50234">
    <property type="entry name" value="VWFA"/>
    <property type="match status" value="1"/>
</dbReference>
<keyword evidence="4" id="KW-1185">Reference proteome</keyword>
<dbReference type="Pfam" id="PF00092">
    <property type="entry name" value="VWA"/>
    <property type="match status" value="1"/>
</dbReference>